<name>A0A7W6BWL4_9HYPH</name>
<evidence type="ECO:0000313" key="1">
    <source>
        <dbReference type="EMBL" id="MBB3938242.1"/>
    </source>
</evidence>
<keyword evidence="2" id="KW-1185">Reference proteome</keyword>
<reference evidence="1 2" key="1">
    <citation type="submission" date="2020-08" db="EMBL/GenBank/DDBJ databases">
        <title>Genomic Encyclopedia of Type Strains, Phase IV (KMG-IV): sequencing the most valuable type-strain genomes for metagenomic binning, comparative biology and taxonomic classification.</title>
        <authorList>
            <person name="Goeker M."/>
        </authorList>
    </citation>
    <scope>NUCLEOTIDE SEQUENCE [LARGE SCALE GENOMIC DNA]</scope>
    <source>
        <strain evidence="1 2">DSM 25024</strain>
    </source>
</reference>
<accession>A0A7W6BWL4</accession>
<proteinExistence type="predicted"/>
<dbReference type="AlphaFoldDB" id="A0A7W6BWL4"/>
<evidence type="ECO:0000313" key="2">
    <source>
        <dbReference type="Proteomes" id="UP000531216"/>
    </source>
</evidence>
<comment type="caution">
    <text evidence="1">The sequence shown here is derived from an EMBL/GenBank/DDBJ whole genome shotgun (WGS) entry which is preliminary data.</text>
</comment>
<organism evidence="1 2">
    <name type="scientific">Aureimonas phyllosphaerae</name>
    <dbReference type="NCBI Taxonomy" id="1166078"/>
    <lineage>
        <taxon>Bacteria</taxon>
        <taxon>Pseudomonadati</taxon>
        <taxon>Pseudomonadota</taxon>
        <taxon>Alphaproteobacteria</taxon>
        <taxon>Hyphomicrobiales</taxon>
        <taxon>Aurantimonadaceae</taxon>
        <taxon>Aureimonas</taxon>
    </lineage>
</organism>
<dbReference type="Proteomes" id="UP000531216">
    <property type="component" value="Unassembled WGS sequence"/>
</dbReference>
<gene>
    <name evidence="1" type="ORF">GGR05_004413</name>
</gene>
<sequence length="79" mass="8860">MNGEWLPAPLVPKHDEPITFKVWQRREVRREIAAARLTLLARGVHPGLDPVLQLAELEIIDIATGRGPLLDGQCRNSED</sequence>
<keyword evidence="1" id="KW-0575">Peroxidase</keyword>
<keyword evidence="1" id="KW-0560">Oxidoreductase</keyword>
<dbReference type="EMBL" id="JACIDO010000023">
    <property type="protein sequence ID" value="MBB3938242.1"/>
    <property type="molecule type" value="Genomic_DNA"/>
</dbReference>
<dbReference type="RefSeq" id="WP_175526976.1">
    <property type="nucleotide sequence ID" value="NZ_FOOA01000044.1"/>
</dbReference>
<protein>
    <submittedName>
        <fullName evidence="1">Alkylhydroperoxidase family enzyme</fullName>
    </submittedName>
</protein>
<dbReference type="GO" id="GO:0004601">
    <property type="term" value="F:peroxidase activity"/>
    <property type="evidence" value="ECO:0007669"/>
    <property type="project" value="UniProtKB-KW"/>
</dbReference>